<evidence type="ECO:0000313" key="8">
    <source>
        <dbReference type="Proteomes" id="UP000232875"/>
    </source>
</evidence>
<feature type="repeat" description="WD" evidence="4">
    <location>
        <begin position="579"/>
        <end position="620"/>
    </location>
</feature>
<dbReference type="PANTHER" id="PTHR15653">
    <property type="entry name" value="STRIATIN"/>
    <property type="match status" value="1"/>
</dbReference>
<evidence type="ECO:0000256" key="4">
    <source>
        <dbReference type="PROSITE-ProRule" id="PRU00221"/>
    </source>
</evidence>
<dbReference type="Gene3D" id="1.20.5.300">
    <property type="match status" value="1"/>
</dbReference>
<feature type="region of interest" description="Disordered" evidence="5">
    <location>
        <begin position="217"/>
        <end position="249"/>
    </location>
</feature>
<dbReference type="EMBL" id="KZ454988">
    <property type="protein sequence ID" value="PKI84903.1"/>
    <property type="molecule type" value="Genomic_DNA"/>
</dbReference>
<dbReference type="InterPro" id="IPR013258">
    <property type="entry name" value="Striatin_N"/>
</dbReference>
<dbReference type="PANTHER" id="PTHR15653:SF0">
    <property type="entry name" value="CONNECTOR OF KINASE TO AP-1, ISOFORM E"/>
    <property type="match status" value="1"/>
</dbReference>
<feature type="domain" description="Striatin N-terminal" evidence="6">
    <location>
        <begin position="20"/>
        <end position="179"/>
    </location>
</feature>
<keyword evidence="8" id="KW-1185">Reference proteome</keyword>
<reference evidence="7 8" key="1">
    <citation type="submission" date="2017-10" db="EMBL/GenBank/DDBJ databases">
        <title>A novel species of cold-tolerant Malassezia isolated from bats.</title>
        <authorList>
            <person name="Lorch J.M."/>
            <person name="Palmer J.M."/>
            <person name="Vanderwolf K.J."/>
            <person name="Schmidt K.Z."/>
            <person name="Verant M.L."/>
            <person name="Weller T.J."/>
            <person name="Blehert D.S."/>
        </authorList>
    </citation>
    <scope>NUCLEOTIDE SEQUENCE [LARGE SCALE GENOMIC DNA]</scope>
    <source>
        <strain evidence="7 8">NWHC:44797-103</strain>
    </source>
</reference>
<dbReference type="SMART" id="SM00320">
    <property type="entry name" value="WD40"/>
    <property type="match status" value="5"/>
</dbReference>
<dbReference type="PROSITE" id="PS00678">
    <property type="entry name" value="WD_REPEATS_1"/>
    <property type="match status" value="1"/>
</dbReference>
<feature type="region of interest" description="Disordered" evidence="5">
    <location>
        <begin position="184"/>
        <end position="203"/>
    </location>
</feature>
<keyword evidence="1 4" id="KW-0853">WD repeat</keyword>
<dbReference type="Proteomes" id="UP000232875">
    <property type="component" value="Unassembled WGS sequence"/>
</dbReference>
<evidence type="ECO:0000256" key="5">
    <source>
        <dbReference type="SAM" id="MobiDB-lite"/>
    </source>
</evidence>
<dbReference type="InterPro" id="IPR015943">
    <property type="entry name" value="WD40/YVTN_repeat-like_dom_sf"/>
</dbReference>
<organism evidence="7 8">
    <name type="scientific">Malassezia vespertilionis</name>
    <dbReference type="NCBI Taxonomy" id="2020962"/>
    <lineage>
        <taxon>Eukaryota</taxon>
        <taxon>Fungi</taxon>
        <taxon>Dikarya</taxon>
        <taxon>Basidiomycota</taxon>
        <taxon>Ustilaginomycotina</taxon>
        <taxon>Malasseziomycetes</taxon>
        <taxon>Malasseziales</taxon>
        <taxon>Malasseziaceae</taxon>
        <taxon>Malassezia</taxon>
    </lineage>
</organism>
<feature type="compositionally biased region" description="Polar residues" evidence="5">
    <location>
        <begin position="184"/>
        <end position="201"/>
    </location>
</feature>
<evidence type="ECO:0000259" key="6">
    <source>
        <dbReference type="Pfam" id="PF08232"/>
    </source>
</evidence>
<evidence type="ECO:0000313" key="7">
    <source>
        <dbReference type="EMBL" id="PKI84903.1"/>
    </source>
</evidence>
<dbReference type="STRING" id="2020962.A0A2N1JED9"/>
<dbReference type="InterPro" id="IPR019775">
    <property type="entry name" value="WD40_repeat_CS"/>
</dbReference>
<protein>
    <recommendedName>
        <fullName evidence="6">Striatin N-terminal domain-containing protein</fullName>
    </recommendedName>
</protein>
<evidence type="ECO:0000256" key="3">
    <source>
        <dbReference type="ARBA" id="ARBA00023054"/>
    </source>
</evidence>
<evidence type="ECO:0000256" key="2">
    <source>
        <dbReference type="ARBA" id="ARBA00022737"/>
    </source>
</evidence>
<dbReference type="AlphaFoldDB" id="A0A2N1JED9"/>
<dbReference type="PROSITE" id="PS50082">
    <property type="entry name" value="WD_REPEATS_2"/>
    <property type="match status" value="3"/>
</dbReference>
<gene>
    <name evidence="7" type="ORF">MVES_000814</name>
</gene>
<keyword evidence="2" id="KW-0677">Repeat</keyword>
<sequence>MTPSATNGVHNGQQDVSEYSLSGVLHFLQKEWRKYEHDRNTWAIERAELRARIALLEGERRGVENVKNDLMRRIKMLEYALRQERLKSLSDASHTSGKQAERIAANESHTPQYEEAGTTFGAQRLATPELFRANACTKNASMTQSNVKLPLGVKDSKGRAKSRAYLQQCLQEIAYLTSATTLNPLSNDAESVDTGSEQSSLPRPHMSLLEEDASNHVEHLEGREEKRATESAATHLLPEKKREAESAATPPALEYFTPTQSEPNPLSTDLVKNLTDMSALEKEKEKHDAVKSGDAALAPSPVPVADVQLWNLKGTMRAHFDVIRALTFEGDRNGFFTGSDDCTIKQWALSSIDPAQSQPVPQNLKTQHVFTFRGHTAAVTSLAYSKEQQCLYSSSMDFTIRAWPVATAEDRAGAAQSTLIAKTPEIVWNIVLLQHHGKEDALLASTCADGLVRLWRVDTEEPQLYLSWDYFGTDRSVCVDEGSAQYNNSELPVPTFITAVPADLRICAVSYTNGCVKTFSVETGNQLKCLTSPEKLEKRSDIHTNMLGAHPTLPLVLTAQENNYIRMLNVTTGECIMELCAHNDSVSCIDVDPSGLTLMSGSHDCTLRFWDMISTAAQNEAESGNKNSAANPGQPSDPYSAVCFQEVKPHSAKDNEGILVALYHPTAPYVATAGADGMVQLFG</sequence>
<dbReference type="InterPro" id="IPR001680">
    <property type="entry name" value="WD40_rpt"/>
</dbReference>
<feature type="repeat" description="WD" evidence="4">
    <location>
        <begin position="316"/>
        <end position="357"/>
    </location>
</feature>
<evidence type="ECO:0000256" key="1">
    <source>
        <dbReference type="ARBA" id="ARBA00022574"/>
    </source>
</evidence>
<proteinExistence type="predicted"/>
<name>A0A2N1JED9_9BASI</name>
<dbReference type="SUPFAM" id="SSF50978">
    <property type="entry name" value="WD40 repeat-like"/>
    <property type="match status" value="1"/>
</dbReference>
<dbReference type="InterPro" id="IPR036322">
    <property type="entry name" value="WD40_repeat_dom_sf"/>
</dbReference>
<dbReference type="Pfam" id="PF08232">
    <property type="entry name" value="Striatin"/>
    <property type="match status" value="1"/>
</dbReference>
<dbReference type="Pfam" id="PF00400">
    <property type="entry name" value="WD40"/>
    <property type="match status" value="3"/>
</dbReference>
<dbReference type="Gene3D" id="2.130.10.10">
    <property type="entry name" value="YVTN repeat-like/Quinoprotein amine dehydrogenase"/>
    <property type="match status" value="2"/>
</dbReference>
<dbReference type="InterPro" id="IPR051488">
    <property type="entry name" value="WD_repeat_striatin"/>
</dbReference>
<keyword evidence="3" id="KW-0175">Coiled coil</keyword>
<feature type="repeat" description="WD" evidence="4">
    <location>
        <begin position="372"/>
        <end position="413"/>
    </location>
</feature>
<accession>A0A2N1JED9</accession>
<feature type="compositionally biased region" description="Basic and acidic residues" evidence="5">
    <location>
        <begin position="217"/>
        <end position="229"/>
    </location>
</feature>
<dbReference type="PROSITE" id="PS50294">
    <property type="entry name" value="WD_REPEATS_REGION"/>
    <property type="match status" value="2"/>
</dbReference>
<dbReference type="OrthoDB" id="727118at2759"/>